<sequence length="655" mass="75106">MSSNSSEGKDLLAMSCEEENKLVDVIAQDYEIKGIAFKKLRDAETKFCELERKIIIMKEEREKENIVGNYCSLCSNKFRIFDRMKCCQNCKCNVCKTCIDDKGICEYCRTKNIYFSKRKEFRTLCPYSNTEFGIHKFYCNVQAWQQRAKLEVHMTRLLGDTFENCPIFVKIEDAPLNECFKRLQKEILDYAFSNELGYISSAYRDFYRQLDRSWRAMPARMTAKNRFVINFVPVVKQKEELYPATKYYLAVAHAVAYKCEVLLREKIEKIELEQQKTARLRNVPFVNNGQRSFEHPSYKNSSLHQTTNRFLKNTEQSNTLSKIPSPKIAAHKMSMIDLSSKTNRKPQLPITRCVSVYESNRMGLLGGITDEKDVQVSDDSGYMTLSLHSNKSFSELKSDMSEDNTIKITMDRNKIKCQSGRMVVISCKIYCPKEIIIKKDHITWLSAKNKVIEMGGKYQFNMDGSNLISNGYYNLEIYMYDTAKELTGPLGVIALINNKMYFNYCHLLVVDEPFDTTEDCGFPKGIKIEKKDHGIIVVEAEPSGYPTPWVEFMQNNRVIEEDATHKISTKNGVWYLEVSNMIQATSVNGQFSRSNLRHINTTLSSFEIVAVAKNRFGCATAKANLSSDDKKENQKSNAEYASSVDTASLSSNGAP</sequence>
<dbReference type="AlphaFoldDB" id="A0A0N4ZKJ6"/>
<organism evidence="2 3">
    <name type="scientific">Parastrongyloides trichosuri</name>
    <name type="common">Possum-specific nematode worm</name>
    <dbReference type="NCBI Taxonomy" id="131310"/>
    <lineage>
        <taxon>Eukaryota</taxon>
        <taxon>Metazoa</taxon>
        <taxon>Ecdysozoa</taxon>
        <taxon>Nematoda</taxon>
        <taxon>Chromadorea</taxon>
        <taxon>Rhabditida</taxon>
        <taxon>Tylenchina</taxon>
        <taxon>Panagrolaimomorpha</taxon>
        <taxon>Strongyloidoidea</taxon>
        <taxon>Strongyloididae</taxon>
        <taxon>Parastrongyloides</taxon>
    </lineage>
</organism>
<protein>
    <submittedName>
        <fullName evidence="3">RabBD domain-containing protein</fullName>
    </submittedName>
</protein>
<dbReference type="InterPro" id="IPR013083">
    <property type="entry name" value="Znf_RING/FYVE/PHD"/>
</dbReference>
<proteinExistence type="predicted"/>
<feature type="region of interest" description="Disordered" evidence="1">
    <location>
        <begin position="624"/>
        <end position="655"/>
    </location>
</feature>
<evidence type="ECO:0000256" key="1">
    <source>
        <dbReference type="SAM" id="MobiDB-lite"/>
    </source>
</evidence>
<evidence type="ECO:0000313" key="2">
    <source>
        <dbReference type="Proteomes" id="UP000038045"/>
    </source>
</evidence>
<accession>A0A0N4ZKJ6</accession>
<evidence type="ECO:0000313" key="3">
    <source>
        <dbReference type="WBParaSite" id="PTRK_0000862900.1"/>
    </source>
</evidence>
<reference evidence="3" key="1">
    <citation type="submission" date="2017-02" db="UniProtKB">
        <authorList>
            <consortium name="WormBaseParasite"/>
        </authorList>
    </citation>
    <scope>IDENTIFICATION</scope>
</reference>
<dbReference type="WBParaSite" id="PTRK_0000862900.1">
    <property type="protein sequence ID" value="PTRK_0000862900.1"/>
    <property type="gene ID" value="PTRK_0000862900"/>
</dbReference>
<feature type="compositionally biased region" description="Polar residues" evidence="1">
    <location>
        <begin position="635"/>
        <end position="655"/>
    </location>
</feature>
<name>A0A0N4ZKJ6_PARTI</name>
<dbReference type="Proteomes" id="UP000038045">
    <property type="component" value="Unplaced"/>
</dbReference>
<dbReference type="Gene3D" id="3.30.40.10">
    <property type="entry name" value="Zinc/RING finger domain, C3HC4 (zinc finger)"/>
    <property type="match status" value="1"/>
</dbReference>
<keyword evidence="2" id="KW-1185">Reference proteome</keyword>